<keyword evidence="3" id="KW-1185">Reference proteome</keyword>
<gene>
    <name evidence="2" type="ORF">FDP41_001793</name>
</gene>
<comment type="caution">
    <text evidence="2">The sequence shown here is derived from an EMBL/GenBank/DDBJ whole genome shotgun (WGS) entry which is preliminary data.</text>
</comment>
<evidence type="ECO:0000313" key="2">
    <source>
        <dbReference type="EMBL" id="KAF0979450.1"/>
    </source>
</evidence>
<keyword evidence="1" id="KW-0175">Coiled coil</keyword>
<sequence>MSHFEKLFELLLEKQQEASDQLHQEIFQERSILWNEQILPKIEQLFHRNRENHLKQFLQERSDASSRTDITVSASSDLLIRNKKNDEYTIFRELFSREEEKEYRKKETKYILSKQFDQVFELLKKENQALWAFTSFIPRGDATKLFLKIPTKLDTENQIQQLLENVENDMKNEYARNGQLRDYENAKYLISNFKERNEKERTNISSLQHEIQESAEVMEEDKDDSIFSKDIRMRTVLERFFHHKLRMKVVNRAKYILYNRIKMKYHYSWERLVRPQRERKTLTDWLQRETFIEKFENEIRNISSMKKLFSQEFDISYFSSDTLHLNSNFTKQLNEIIEYGHEKSTNTLGYSIYTLVMILESVKNHDDDHVANSLTYMFRIVMKFLLIYRHCNFQLISILPLRMKQLIYTKLLESGMKNDKVHSKFLQHLISLTYTFSHEEDDHLSRSKRLYFVKYLCKLFLNKHTAVWMLDRRKIEQALLHYCFCEDLKSTEIYFTNATEDFLVMRNLYDFCMHIDETALHHVRVLRELVCEEKSKQTSDQSSIWNLIQQSLYEVFRVFEQACSVQISQHEAQFEYCIKYACQRIIELVMGRDVRCFRFIDEWFALLLSCYEAIQRENDSFTSINNNDRGLSKWLGMIEHTFQVIAQT</sequence>
<feature type="coiled-coil region" evidence="1">
    <location>
        <begin position="152"/>
        <end position="210"/>
    </location>
</feature>
<dbReference type="Proteomes" id="UP000444721">
    <property type="component" value="Unassembled WGS sequence"/>
</dbReference>
<organism evidence="2 3">
    <name type="scientific">Naegleria fowleri</name>
    <name type="common">Brain eating amoeba</name>
    <dbReference type="NCBI Taxonomy" id="5763"/>
    <lineage>
        <taxon>Eukaryota</taxon>
        <taxon>Discoba</taxon>
        <taxon>Heterolobosea</taxon>
        <taxon>Tetramitia</taxon>
        <taxon>Eutetramitia</taxon>
        <taxon>Vahlkampfiidae</taxon>
        <taxon>Naegleria</taxon>
    </lineage>
</organism>
<protein>
    <submittedName>
        <fullName evidence="2">Uncharacterized protein</fullName>
    </submittedName>
</protein>
<dbReference type="VEuPathDB" id="AmoebaDB:FDP41_001793"/>
<dbReference type="EMBL" id="VFQX01000027">
    <property type="protein sequence ID" value="KAF0979450.1"/>
    <property type="molecule type" value="Genomic_DNA"/>
</dbReference>
<dbReference type="VEuPathDB" id="AmoebaDB:NfTy_055410"/>
<dbReference type="OrthoDB" id="10377153at2759"/>
<proteinExistence type="predicted"/>
<name>A0A6A5C0S1_NAEFO</name>
<evidence type="ECO:0000256" key="1">
    <source>
        <dbReference type="SAM" id="Coils"/>
    </source>
</evidence>
<accession>A0A6A5C0S1</accession>
<dbReference type="AlphaFoldDB" id="A0A6A5C0S1"/>
<dbReference type="RefSeq" id="XP_044564163.1">
    <property type="nucleotide sequence ID" value="XM_044704916.1"/>
</dbReference>
<dbReference type="VEuPathDB" id="AmoebaDB:NF0103310"/>
<dbReference type="GeneID" id="68109011"/>
<evidence type="ECO:0000313" key="3">
    <source>
        <dbReference type="Proteomes" id="UP000444721"/>
    </source>
</evidence>
<reference evidence="2 3" key="1">
    <citation type="journal article" date="2019" name="Sci. Rep.">
        <title>Nanopore sequencing improves the draft genome of the human pathogenic amoeba Naegleria fowleri.</title>
        <authorList>
            <person name="Liechti N."/>
            <person name="Schurch N."/>
            <person name="Bruggmann R."/>
            <person name="Wittwer M."/>
        </authorList>
    </citation>
    <scope>NUCLEOTIDE SEQUENCE [LARGE SCALE GENOMIC DNA]</scope>
    <source>
        <strain evidence="2 3">ATCC 30894</strain>
    </source>
</reference>